<keyword evidence="1" id="KW-0812">Transmembrane</keyword>
<evidence type="ECO:0000256" key="1">
    <source>
        <dbReference type="SAM" id="Phobius"/>
    </source>
</evidence>
<dbReference type="AlphaFoldDB" id="A0A1A9UN05"/>
<keyword evidence="3" id="KW-1185">Reference proteome</keyword>
<reference evidence="2" key="1">
    <citation type="submission" date="2020-05" db="UniProtKB">
        <authorList>
            <consortium name="EnsemblMetazoa"/>
        </authorList>
    </citation>
    <scope>IDENTIFICATION</scope>
    <source>
        <strain evidence="2">TTRI</strain>
    </source>
</reference>
<dbReference type="Proteomes" id="UP000078200">
    <property type="component" value="Unassembled WGS sequence"/>
</dbReference>
<evidence type="ECO:0000313" key="3">
    <source>
        <dbReference type="Proteomes" id="UP000078200"/>
    </source>
</evidence>
<dbReference type="EnsemblMetazoa" id="GAUT009958-RA">
    <property type="protein sequence ID" value="GAUT009958-PA"/>
    <property type="gene ID" value="GAUT009958"/>
</dbReference>
<keyword evidence="1" id="KW-1133">Transmembrane helix</keyword>
<sequence length="624" mass="71080">MSEYFKDEDPDEDTVEWEPFLRTRRSTHITANTPFYMVMHNYYANATPTSVTDSDEDVDKVQDQHAPLHNIKLPTRRNEPRTVITSYHPIPPNRQINHHQADYSRNSINLDDDLDQLDKDMFSDQNAAGSHGLLRQWMDQCLFPFVTQDVSKNHIKLCSTMDESQSGGSESCHIHYFEDALITGRRRRAVCGFCGDFYSWLHGTVTTDDLASMLDAIKDDFKPTVTKINDALSQQHVMIDVLNKNWYASLKHSLQAQTLDLDLIKKFKIKDLIRDITTHLPKDLTIPPTWAKLSVYNSEIWKSILLEHHVGPSQSHNGQSEQGWLNIPGEQARQCWAQMGSVCDLNAIWNTINNRSCLPSLILHVETDQIGKECPVHLRRLYDDVAAVMVDKQHWLVSVLIDQIMMFQSCTSKGVLQSDNTEETLIRGMNLIQIPPYCDAQIGNIRLKGFQQLRSETRLDMGDNNAALSTINRNHDSVPVVVEAIKATLSISAKNIDADMLNLPHLNETLFQFGEVQYGDLRDKLSNLGDIKLFDITMLRAEKTLNEIIDRQFHWTDWNISHWIWTSLGCLILVILLAYCVKSRLLTPTQTTAGGFVGVPMNTLGHPLYYTPKAVSYLGKTTES</sequence>
<name>A0A1A9UN05_GLOAU</name>
<evidence type="ECO:0000313" key="2">
    <source>
        <dbReference type="EnsemblMetazoa" id="GAUT009958-PA"/>
    </source>
</evidence>
<organism evidence="2 3">
    <name type="scientific">Glossina austeni</name>
    <name type="common">Savannah tsetse fly</name>
    <dbReference type="NCBI Taxonomy" id="7395"/>
    <lineage>
        <taxon>Eukaryota</taxon>
        <taxon>Metazoa</taxon>
        <taxon>Ecdysozoa</taxon>
        <taxon>Arthropoda</taxon>
        <taxon>Hexapoda</taxon>
        <taxon>Insecta</taxon>
        <taxon>Pterygota</taxon>
        <taxon>Neoptera</taxon>
        <taxon>Endopterygota</taxon>
        <taxon>Diptera</taxon>
        <taxon>Brachycera</taxon>
        <taxon>Muscomorpha</taxon>
        <taxon>Hippoboscoidea</taxon>
        <taxon>Glossinidae</taxon>
        <taxon>Glossina</taxon>
    </lineage>
</organism>
<feature type="transmembrane region" description="Helical" evidence="1">
    <location>
        <begin position="562"/>
        <end position="581"/>
    </location>
</feature>
<protein>
    <submittedName>
        <fullName evidence="2">Uncharacterized protein</fullName>
    </submittedName>
</protein>
<proteinExistence type="predicted"/>
<dbReference type="VEuPathDB" id="VectorBase:GAUT009958"/>
<keyword evidence="1" id="KW-0472">Membrane</keyword>
<accession>A0A1A9UN05</accession>